<comment type="subcellular location">
    <subcellularLocation>
        <location evidence="1">Cell membrane</location>
        <topology evidence="1">Peripheral membrane protein</topology>
        <orientation evidence="1">Cytoplasmic side</orientation>
    </subcellularLocation>
</comment>
<accession>A0A149QUW6</accession>
<dbReference type="EMBL" id="JABCQF010000002">
    <property type="protein sequence ID" value="MBF0882366.1"/>
    <property type="molecule type" value="Genomic_DNA"/>
</dbReference>
<proteinExistence type="inferred from homology"/>
<dbReference type="Pfam" id="PF01809">
    <property type="entry name" value="YidD"/>
    <property type="match status" value="1"/>
</dbReference>
<organism evidence="2 4">
    <name type="scientific">Gluconobacter potus</name>
    <dbReference type="NCBI Taxonomy" id="2724927"/>
    <lineage>
        <taxon>Bacteria</taxon>
        <taxon>Pseudomonadati</taxon>
        <taxon>Pseudomonadota</taxon>
        <taxon>Alphaproteobacteria</taxon>
        <taxon>Acetobacterales</taxon>
        <taxon>Acetobacteraceae</taxon>
        <taxon>Gluconobacter</taxon>
    </lineage>
</organism>
<sequence>MIASVIRKAVTALMLSLIDAYKLFISPFIGRNCRFDPTCSTYALTVIREHGPVRGGWLALRRIGRCHPWSEGGVDLPPKPHRH</sequence>
<comment type="caution">
    <text evidence="2">The sequence shown here is derived from an EMBL/GenBank/DDBJ whole genome shotgun (WGS) entry which is preliminary data.</text>
</comment>
<dbReference type="HAMAP" id="MF_00386">
    <property type="entry name" value="UPF0161_YidD"/>
    <property type="match status" value="1"/>
</dbReference>
<comment type="function">
    <text evidence="1">Could be involved in insertion of integral membrane proteins into the membrane.</text>
</comment>
<evidence type="ECO:0000313" key="3">
    <source>
        <dbReference type="EMBL" id="MBF0882366.1"/>
    </source>
</evidence>
<dbReference type="PANTHER" id="PTHR33383">
    <property type="entry name" value="MEMBRANE PROTEIN INSERTION EFFICIENCY FACTOR-RELATED"/>
    <property type="match status" value="1"/>
</dbReference>
<reference evidence="3" key="3">
    <citation type="submission" date="2020-04" db="EMBL/GenBank/DDBJ databases">
        <authorList>
            <person name="Sombolestani A."/>
        </authorList>
    </citation>
    <scope>NUCLEOTIDE SEQUENCE</scope>
    <source>
        <strain evidence="3">R-71646</strain>
    </source>
</reference>
<dbReference type="SMART" id="SM01234">
    <property type="entry name" value="Haemolytic"/>
    <property type="match status" value="1"/>
</dbReference>
<evidence type="ECO:0000313" key="5">
    <source>
        <dbReference type="Proteomes" id="UP000644588"/>
    </source>
</evidence>
<dbReference type="Proteomes" id="UP000644588">
    <property type="component" value="Unassembled WGS sequence"/>
</dbReference>
<keyword evidence="1" id="KW-1003">Cell membrane</keyword>
<dbReference type="PANTHER" id="PTHR33383:SF1">
    <property type="entry name" value="MEMBRANE PROTEIN INSERTION EFFICIENCY FACTOR-RELATED"/>
    <property type="match status" value="1"/>
</dbReference>
<keyword evidence="5" id="KW-1185">Reference proteome</keyword>
<reference evidence="3 5" key="4">
    <citation type="submission" date="2020-11" db="EMBL/GenBank/DDBJ databases">
        <title>Description of novel Gluconobacter species.</title>
        <authorList>
            <person name="Cleenwerck I."/>
            <person name="Cnockaert M."/>
            <person name="Borremans W."/>
            <person name="Wieme A.D."/>
            <person name="De Vuyst L."/>
            <person name="Vandamme P."/>
        </authorList>
    </citation>
    <scope>NUCLEOTIDE SEQUENCE [LARGE SCALE GENOMIC DNA]</scope>
    <source>
        <strain evidence="3 5">R-71646</strain>
    </source>
</reference>
<dbReference type="PATRIC" id="fig|442.5.peg.2038"/>
<dbReference type="NCBIfam" id="TIGR00278">
    <property type="entry name" value="membrane protein insertion efficiency factor YidD"/>
    <property type="match status" value="1"/>
</dbReference>
<dbReference type="RefSeq" id="WP_034953791.1">
    <property type="nucleotide sequence ID" value="NZ_JABCQF010000002.1"/>
</dbReference>
<evidence type="ECO:0000313" key="2">
    <source>
        <dbReference type="EMBL" id="KXV01118.1"/>
    </source>
</evidence>
<reference evidence="2 4" key="1">
    <citation type="submission" date="2015-06" db="EMBL/GenBank/DDBJ databases">
        <title>Improved classification and identification of acetic acid bacteria using matrix-assisted laser desorption/ionization time-of-flight mass spectrometry; Gluconobacter nephelii and Gluconobacter uchimurae are later heterotypic synonyms of Gluconobacter japonicus and Gluconobacter oxydans, respectively.</title>
        <authorList>
            <person name="Li L."/>
            <person name="Cleenwerck I."/>
            <person name="De Vuyst L."/>
            <person name="Vandamme P."/>
        </authorList>
    </citation>
    <scope>NUCLEOTIDE SEQUENCE [LARGE SCALE GENOMIC DNA]</scope>
    <source>
        <strain evidence="2 4">LMG 1764</strain>
    </source>
</reference>
<evidence type="ECO:0000313" key="4">
    <source>
        <dbReference type="Proteomes" id="UP000075573"/>
    </source>
</evidence>
<dbReference type="AlphaFoldDB" id="A0A149QUW6"/>
<evidence type="ECO:0000256" key="1">
    <source>
        <dbReference type="HAMAP-Rule" id="MF_00386"/>
    </source>
</evidence>
<dbReference type="Proteomes" id="UP000075573">
    <property type="component" value="Unassembled WGS sequence"/>
</dbReference>
<keyword evidence="1" id="KW-0472">Membrane</keyword>
<reference evidence="5" key="2">
    <citation type="submission" date="2020-04" db="EMBL/GenBank/DDBJ databases">
        <title>Description of novel Gluconacetobacter.</title>
        <authorList>
            <person name="Sombolestani A."/>
        </authorList>
    </citation>
    <scope>NUCLEOTIDE SEQUENCE [LARGE SCALE GENOMIC DNA]</scope>
    <source>
        <strain evidence="5">R-71646</strain>
    </source>
</reference>
<dbReference type="EMBL" id="LHZB01000112">
    <property type="protein sequence ID" value="KXV01118.1"/>
    <property type="molecule type" value="Genomic_DNA"/>
</dbReference>
<comment type="similarity">
    <text evidence="1">Belongs to the UPF0161 family.</text>
</comment>
<dbReference type="GO" id="GO:0005886">
    <property type="term" value="C:plasma membrane"/>
    <property type="evidence" value="ECO:0007669"/>
    <property type="project" value="UniProtKB-SubCell"/>
</dbReference>
<name>A0A149QUW6_9PROT</name>
<dbReference type="InterPro" id="IPR002696">
    <property type="entry name" value="Membr_insert_effic_factor_YidD"/>
</dbReference>
<protein>
    <recommendedName>
        <fullName evidence="1">Putative membrane protein insertion efficiency factor</fullName>
    </recommendedName>
</protein>
<dbReference type="GeneID" id="56906163"/>
<gene>
    <name evidence="3" type="primary">yidD</name>
    <name evidence="2" type="ORF">AD929_08080</name>
    <name evidence="3" type="ORF">HKD31_06320</name>
</gene>